<keyword evidence="4" id="KW-1185">Reference proteome</keyword>
<dbReference type="SUPFAM" id="SSF103657">
    <property type="entry name" value="BAR/IMD domain-like"/>
    <property type="match status" value="1"/>
</dbReference>
<organism evidence="3 4">
    <name type="scientific">Castilleja foliolosa</name>
    <dbReference type="NCBI Taxonomy" id="1961234"/>
    <lineage>
        <taxon>Eukaryota</taxon>
        <taxon>Viridiplantae</taxon>
        <taxon>Streptophyta</taxon>
        <taxon>Embryophyta</taxon>
        <taxon>Tracheophyta</taxon>
        <taxon>Spermatophyta</taxon>
        <taxon>Magnoliopsida</taxon>
        <taxon>eudicotyledons</taxon>
        <taxon>Gunneridae</taxon>
        <taxon>Pentapetalae</taxon>
        <taxon>asterids</taxon>
        <taxon>lamiids</taxon>
        <taxon>Lamiales</taxon>
        <taxon>Orobanchaceae</taxon>
        <taxon>Pedicularideae</taxon>
        <taxon>Castillejinae</taxon>
        <taxon>Castilleja</taxon>
    </lineage>
</organism>
<sequence length="638" mass="70646">MKTSLKKLQKFAALRHDKRAQKHHQSPPLDELARATQDMNDMRDCYDRLLSAAAATANSVYEFSESLMEMGDCLLEKTALNDDEESGKVLLMLGKVQFDLQKLVDGYRSHIFRTITKPSESLLNELRKVEEMKKSCDEKREIYEDLVKKQKEKGKLRNSKGECFPFPQLQEAHEEYGEEANVFIFRMKSLKQGQSRSFLTQASRHHAAQLYFFKKAVRYLEAIEPHVRLLAEQQHIDYQFSGLKDDGHDMYDYDDESDCTEEDSSDTRDDGELSFDYGQNGPVQEVSTFKNSMELDNTDMAFSPELKAAKEVLPNPGRSSFSFQGGARAFSKSAPLFPAKKLDSSDRLAMLGPSPSRKFASYVLPTPGETRSPVSGKIFNEAPQTRQTDINLHHSSTLDQNKYEKLGPKDKLSGPIILDTQSVLKESNSTPKPSPLPPPLSDTISFKHLNPNVASYAKKAKRQAFSGPLTGKPWPNNPNVSASGPITSSPFPMPYSGSLLRTPLPQQMSTPKLSSSRVSPTFVSSPKISELHELPRPPAHIVTRRPLNRGSHSGPLISRTHEMSTASISATSAAASALPVPPMPLSRSYSIPAGGPMDVALRVPLEGSQNVKMAGDIPSPPLTPILLPNVQPASPPTR</sequence>
<proteinExistence type="predicted"/>
<feature type="compositionally biased region" description="Polar residues" evidence="2">
    <location>
        <begin position="384"/>
        <end position="400"/>
    </location>
</feature>
<evidence type="ECO:0008006" key="5">
    <source>
        <dbReference type="Google" id="ProtNLM"/>
    </source>
</evidence>
<dbReference type="Proteomes" id="UP001632038">
    <property type="component" value="Unassembled WGS sequence"/>
</dbReference>
<accession>A0ABD3ENC8</accession>
<feature type="coiled-coil region" evidence="1">
    <location>
        <begin position="119"/>
        <end position="149"/>
    </location>
</feature>
<dbReference type="InterPro" id="IPR037488">
    <property type="entry name" value="At2g33490-like"/>
</dbReference>
<evidence type="ECO:0000256" key="1">
    <source>
        <dbReference type="SAM" id="Coils"/>
    </source>
</evidence>
<gene>
    <name evidence="3" type="ORF">CASFOL_000314</name>
</gene>
<feature type="region of interest" description="Disordered" evidence="2">
    <location>
        <begin position="615"/>
        <end position="638"/>
    </location>
</feature>
<evidence type="ECO:0000256" key="2">
    <source>
        <dbReference type="SAM" id="MobiDB-lite"/>
    </source>
</evidence>
<feature type="region of interest" description="Disordered" evidence="2">
    <location>
        <begin position="251"/>
        <end position="279"/>
    </location>
</feature>
<dbReference type="EMBL" id="JAVIJP010000001">
    <property type="protein sequence ID" value="KAL3655918.1"/>
    <property type="molecule type" value="Genomic_DNA"/>
</dbReference>
<keyword evidence="1" id="KW-0175">Coiled coil</keyword>
<feature type="region of interest" description="Disordered" evidence="2">
    <location>
        <begin position="384"/>
        <end position="414"/>
    </location>
</feature>
<reference evidence="4" key="1">
    <citation type="journal article" date="2024" name="IScience">
        <title>Strigolactones Initiate the Formation of Haustorium-like Structures in Castilleja.</title>
        <authorList>
            <person name="Buerger M."/>
            <person name="Peterson D."/>
            <person name="Chory J."/>
        </authorList>
    </citation>
    <scope>NUCLEOTIDE SEQUENCE [LARGE SCALE GENOMIC DNA]</scope>
</reference>
<evidence type="ECO:0000313" key="4">
    <source>
        <dbReference type="Proteomes" id="UP001632038"/>
    </source>
</evidence>
<dbReference type="CDD" id="cd07307">
    <property type="entry name" value="BAR"/>
    <property type="match status" value="1"/>
</dbReference>
<dbReference type="InterPro" id="IPR027267">
    <property type="entry name" value="AH/BAR_dom_sf"/>
</dbReference>
<protein>
    <recommendedName>
        <fullName evidence="5">BAR domain-containing protein</fullName>
    </recommendedName>
</protein>
<feature type="compositionally biased region" description="Acidic residues" evidence="2">
    <location>
        <begin position="252"/>
        <end position="264"/>
    </location>
</feature>
<name>A0ABD3ENC8_9LAMI</name>
<dbReference type="Gene3D" id="1.20.1270.60">
    <property type="entry name" value="Arfaptin homology (AH) domain/BAR domain"/>
    <property type="match status" value="1"/>
</dbReference>
<dbReference type="PANTHER" id="PTHR34119">
    <property type="entry name" value="HYDROXYPROLINE-RICH GLYCOPROTEIN-LIKE"/>
    <property type="match status" value="1"/>
</dbReference>
<dbReference type="AlphaFoldDB" id="A0ABD3ENC8"/>
<comment type="caution">
    <text evidence="3">The sequence shown here is derived from an EMBL/GenBank/DDBJ whole genome shotgun (WGS) entry which is preliminary data.</text>
</comment>
<evidence type="ECO:0000313" key="3">
    <source>
        <dbReference type="EMBL" id="KAL3655918.1"/>
    </source>
</evidence>
<feature type="compositionally biased region" description="Basic and acidic residues" evidence="2">
    <location>
        <begin position="401"/>
        <end position="412"/>
    </location>
</feature>
<dbReference type="PANTHER" id="PTHR34119:SF1">
    <property type="entry name" value="OS04G0394700 PROTEIN"/>
    <property type="match status" value="1"/>
</dbReference>